<dbReference type="Proteomes" id="UP000807785">
    <property type="component" value="Unassembled WGS sequence"/>
</dbReference>
<comment type="caution">
    <text evidence="1">The sequence shown here is derived from an EMBL/GenBank/DDBJ whole genome shotgun (WGS) entry which is preliminary data.</text>
</comment>
<evidence type="ECO:0000313" key="1">
    <source>
        <dbReference type="EMBL" id="MBK6972188.1"/>
    </source>
</evidence>
<reference evidence="1" key="1">
    <citation type="submission" date="2020-10" db="EMBL/GenBank/DDBJ databases">
        <title>Connecting structure to function with the recovery of over 1000 high-quality activated sludge metagenome-assembled genomes encoding full-length rRNA genes using long-read sequencing.</title>
        <authorList>
            <person name="Singleton C.M."/>
            <person name="Petriglieri F."/>
            <person name="Kristensen J.M."/>
            <person name="Kirkegaard R.H."/>
            <person name="Michaelsen T.Y."/>
            <person name="Andersen M.H."/>
            <person name="Karst S.M."/>
            <person name="Dueholm M.S."/>
            <person name="Nielsen P.H."/>
            <person name="Albertsen M."/>
        </authorList>
    </citation>
    <scope>NUCLEOTIDE SEQUENCE</scope>
    <source>
        <strain evidence="1">Bjer_18-Q3-R1-45_BAT3C.347</strain>
    </source>
</reference>
<organism evidence="1 2">
    <name type="scientific">Candidatus Methylophosphatis roskildensis</name>
    <dbReference type="NCBI Taxonomy" id="2899263"/>
    <lineage>
        <taxon>Bacteria</taxon>
        <taxon>Pseudomonadati</taxon>
        <taxon>Pseudomonadota</taxon>
        <taxon>Betaproteobacteria</taxon>
        <taxon>Nitrosomonadales</taxon>
        <taxon>Sterolibacteriaceae</taxon>
        <taxon>Candidatus Methylophosphatis</taxon>
    </lineage>
</organism>
<protein>
    <submittedName>
        <fullName evidence="1">Uncharacterized protein</fullName>
    </submittedName>
</protein>
<name>A0A9D7HL08_9PROT</name>
<dbReference type="InterPro" id="IPR002201">
    <property type="entry name" value="Glyco_trans_9"/>
</dbReference>
<evidence type="ECO:0000313" key="2">
    <source>
        <dbReference type="Proteomes" id="UP000807785"/>
    </source>
</evidence>
<proteinExistence type="predicted"/>
<dbReference type="SUPFAM" id="SSF53756">
    <property type="entry name" value="UDP-Glycosyltransferase/glycogen phosphorylase"/>
    <property type="match status" value="1"/>
</dbReference>
<dbReference type="AlphaFoldDB" id="A0A9D7HL08"/>
<gene>
    <name evidence="1" type="ORF">IPH26_04260</name>
</gene>
<sequence length="325" mass="36400">MSLKRVVGRLRDRLVGNDFERAMRRAGKCDKPRVLLYWNRGLGDIALGLCALLASIRGRLPAARISVITRSDLHQAFAMTAVDEILVWPGLERGNPQGFVQSCATLGIAPGDFDIVFDRPDPTTWIAKDLGRFVPRLRWPAEWDALADRFDAIANERPVIVAHVSSETGQFYGYIKDWPSERWNELFFRLGNRHAVQWVLVGHAQPQPFDRLDILDLRGRTSLPQVLSILRNRTQVLVAVDSGILSLVYYLDQQFPLEVVSLWSDPRQGILKQAVASPNMLLRHCPLVGEGEDVRRLSVDRVATAVDDALARLGASAPGGARRIR</sequence>
<dbReference type="Gene3D" id="3.40.50.2000">
    <property type="entry name" value="Glycogen Phosphorylase B"/>
    <property type="match status" value="1"/>
</dbReference>
<accession>A0A9D7HL08</accession>
<dbReference type="EMBL" id="JADJEV010000002">
    <property type="protein sequence ID" value="MBK6972188.1"/>
    <property type="molecule type" value="Genomic_DNA"/>
</dbReference>
<dbReference type="Pfam" id="PF01075">
    <property type="entry name" value="Glyco_transf_9"/>
    <property type="match status" value="1"/>
</dbReference>
<dbReference type="GO" id="GO:0016757">
    <property type="term" value="F:glycosyltransferase activity"/>
    <property type="evidence" value="ECO:0007669"/>
    <property type="project" value="InterPro"/>
</dbReference>